<evidence type="ECO:0000256" key="2">
    <source>
        <dbReference type="SAM" id="Phobius"/>
    </source>
</evidence>
<feature type="compositionally biased region" description="Pro residues" evidence="1">
    <location>
        <begin position="1"/>
        <end position="21"/>
    </location>
</feature>
<dbReference type="RefSeq" id="WP_250826118.1">
    <property type="nucleotide sequence ID" value="NZ_JAMOIL010000002.1"/>
</dbReference>
<dbReference type="AlphaFoldDB" id="A0A9X2D4V1"/>
<reference evidence="3" key="1">
    <citation type="submission" date="2022-05" db="EMBL/GenBank/DDBJ databases">
        <authorList>
            <person name="Tuo L."/>
        </authorList>
    </citation>
    <scope>NUCLEOTIDE SEQUENCE</scope>
    <source>
        <strain evidence="3">BSK12Z-4</strain>
    </source>
</reference>
<feature type="compositionally biased region" description="Low complexity" evidence="1">
    <location>
        <begin position="22"/>
        <end position="32"/>
    </location>
</feature>
<evidence type="ECO:0000313" key="3">
    <source>
        <dbReference type="EMBL" id="MCM0619248.1"/>
    </source>
</evidence>
<name>A0A9X2D4V1_9ACTN</name>
<keyword evidence="2" id="KW-0812">Transmembrane</keyword>
<dbReference type="Proteomes" id="UP001139485">
    <property type="component" value="Unassembled WGS sequence"/>
</dbReference>
<feature type="region of interest" description="Disordered" evidence="1">
    <location>
        <begin position="1"/>
        <end position="32"/>
    </location>
</feature>
<evidence type="ECO:0000256" key="1">
    <source>
        <dbReference type="SAM" id="MobiDB-lite"/>
    </source>
</evidence>
<dbReference type="InterPro" id="IPR007383">
    <property type="entry name" value="DUF445"/>
</dbReference>
<dbReference type="GO" id="GO:0005886">
    <property type="term" value="C:plasma membrane"/>
    <property type="evidence" value="ECO:0007669"/>
    <property type="project" value="TreeGrafter"/>
</dbReference>
<protein>
    <submittedName>
        <fullName evidence="3">DUF445 domain-containing protein</fullName>
    </submittedName>
</protein>
<sequence length="453" mass="49312">MSTPASTPPSTPPPPSDPPSDPAGSRGPRGARALGAGLVAGEEADARRARDLRRWKLIALGLLLVAAITYAVTLPFEDHWFWGFVNAGAEASMVGAMADWFAVTALFRHPLGLPIPHTALIPRRKDDLGAGLSEFVSENFLAEDVVRDRLAAARVSERVGTWLSRPEARQRLVDEGSDLLGTALARVTDEHVRLLVEDGLVPRLRDERLAPLLGSMLTEAMRDDLHHGVVDLVLDELHDWLLANPATVAEVVEERAPWWAPQGVNEMVSSRLHRELVRFVVDVRDTPDHRARRALDSWLAQLATDLGEDTETAAATERLKERLLDQPQVVATAVSVWDALRRALVGSLTDPDGLVRARVLDEVRLLAERLVQDADLRARLDGLAADAVVHVVGRYGHEAVGIISSTIQGWDGREAAQRIELHVGKDLQFIRLNGTVVGGLVGVVIHGLALLLG</sequence>
<dbReference type="PANTHER" id="PTHR38442">
    <property type="entry name" value="INNER MEMBRANE PROTEIN-RELATED"/>
    <property type="match status" value="1"/>
</dbReference>
<feature type="transmembrane region" description="Helical" evidence="2">
    <location>
        <begin position="57"/>
        <end position="74"/>
    </location>
</feature>
<comment type="caution">
    <text evidence="3">The sequence shown here is derived from an EMBL/GenBank/DDBJ whole genome shotgun (WGS) entry which is preliminary data.</text>
</comment>
<gene>
    <name evidence="3" type="ORF">M8330_02920</name>
</gene>
<keyword evidence="2" id="KW-0472">Membrane</keyword>
<keyword evidence="2" id="KW-1133">Transmembrane helix</keyword>
<proteinExistence type="predicted"/>
<dbReference type="PANTHER" id="PTHR38442:SF1">
    <property type="entry name" value="INNER MEMBRANE PROTEIN"/>
    <property type="match status" value="1"/>
</dbReference>
<accession>A0A9X2D4V1</accession>
<evidence type="ECO:0000313" key="4">
    <source>
        <dbReference type="Proteomes" id="UP001139485"/>
    </source>
</evidence>
<dbReference type="EMBL" id="JAMOIL010000002">
    <property type="protein sequence ID" value="MCM0619248.1"/>
    <property type="molecule type" value="Genomic_DNA"/>
</dbReference>
<keyword evidence="4" id="KW-1185">Reference proteome</keyword>
<dbReference type="Pfam" id="PF04286">
    <property type="entry name" value="DUF445"/>
    <property type="match status" value="1"/>
</dbReference>
<organism evidence="3 4">
    <name type="scientific">Nocardioides bruguierae</name>
    <dbReference type="NCBI Taxonomy" id="2945102"/>
    <lineage>
        <taxon>Bacteria</taxon>
        <taxon>Bacillati</taxon>
        <taxon>Actinomycetota</taxon>
        <taxon>Actinomycetes</taxon>
        <taxon>Propionibacteriales</taxon>
        <taxon>Nocardioidaceae</taxon>
        <taxon>Nocardioides</taxon>
    </lineage>
</organism>